<evidence type="ECO:0000256" key="1">
    <source>
        <dbReference type="SAM" id="SignalP"/>
    </source>
</evidence>
<feature type="chain" id="PRO_5040194293" evidence="1">
    <location>
        <begin position="25"/>
        <end position="83"/>
    </location>
</feature>
<dbReference type="AlphaFoldDB" id="A0A9P9DJ11"/>
<dbReference type="EMBL" id="JAGMUU010000029">
    <property type="protein sequence ID" value="KAH7120081.1"/>
    <property type="molecule type" value="Genomic_DNA"/>
</dbReference>
<name>A0A9P9DJ11_9HYPO</name>
<gene>
    <name evidence="2" type="ORF">B0J13DRAFT_629355</name>
</gene>
<evidence type="ECO:0000313" key="2">
    <source>
        <dbReference type="EMBL" id="KAH7120081.1"/>
    </source>
</evidence>
<keyword evidence="1" id="KW-0732">Signal</keyword>
<feature type="signal peptide" evidence="1">
    <location>
        <begin position="1"/>
        <end position="24"/>
    </location>
</feature>
<keyword evidence="3" id="KW-1185">Reference proteome</keyword>
<proteinExistence type="predicted"/>
<evidence type="ECO:0000313" key="3">
    <source>
        <dbReference type="Proteomes" id="UP000717696"/>
    </source>
</evidence>
<dbReference type="OrthoDB" id="3513524at2759"/>
<dbReference type="Proteomes" id="UP000717696">
    <property type="component" value="Unassembled WGS sequence"/>
</dbReference>
<organism evidence="2 3">
    <name type="scientific">Dactylonectria estremocensis</name>
    <dbReference type="NCBI Taxonomy" id="1079267"/>
    <lineage>
        <taxon>Eukaryota</taxon>
        <taxon>Fungi</taxon>
        <taxon>Dikarya</taxon>
        <taxon>Ascomycota</taxon>
        <taxon>Pezizomycotina</taxon>
        <taxon>Sordariomycetes</taxon>
        <taxon>Hypocreomycetidae</taxon>
        <taxon>Hypocreales</taxon>
        <taxon>Nectriaceae</taxon>
        <taxon>Dactylonectria</taxon>
    </lineage>
</organism>
<sequence length="83" mass="8619">MSKMLQLSAGSLAVFALSLATVDANSVTSPVTVSSDANTPVTFPSEYSGNLYAVKQGASQEAGMLGEVMFNGWMGLTYFDVSA</sequence>
<comment type="caution">
    <text evidence="2">The sequence shown here is derived from an EMBL/GenBank/DDBJ whole genome shotgun (WGS) entry which is preliminary data.</text>
</comment>
<accession>A0A9P9DJ11</accession>
<reference evidence="2" key="1">
    <citation type="journal article" date="2021" name="Nat. Commun.">
        <title>Genetic determinants of endophytism in the Arabidopsis root mycobiome.</title>
        <authorList>
            <person name="Mesny F."/>
            <person name="Miyauchi S."/>
            <person name="Thiergart T."/>
            <person name="Pickel B."/>
            <person name="Atanasova L."/>
            <person name="Karlsson M."/>
            <person name="Huettel B."/>
            <person name="Barry K.W."/>
            <person name="Haridas S."/>
            <person name="Chen C."/>
            <person name="Bauer D."/>
            <person name="Andreopoulos W."/>
            <person name="Pangilinan J."/>
            <person name="LaButti K."/>
            <person name="Riley R."/>
            <person name="Lipzen A."/>
            <person name="Clum A."/>
            <person name="Drula E."/>
            <person name="Henrissat B."/>
            <person name="Kohler A."/>
            <person name="Grigoriev I.V."/>
            <person name="Martin F.M."/>
            <person name="Hacquard S."/>
        </authorList>
    </citation>
    <scope>NUCLEOTIDE SEQUENCE</scope>
    <source>
        <strain evidence="2">MPI-CAGE-AT-0021</strain>
    </source>
</reference>
<protein>
    <submittedName>
        <fullName evidence="2">Uncharacterized protein</fullName>
    </submittedName>
</protein>